<sequence>MGYNLEVDLPVNVHYVDDTDEGVMCHISSDNLSSNIIGNLEQFSPPGARLNLIICVPMRCVPMSAGYGFYLFWSKNEMMIFAAIFVGEDTKSGFSNR</sequence>
<dbReference type="Proteomes" id="UP000737018">
    <property type="component" value="Unassembled WGS sequence"/>
</dbReference>
<accession>A0A8J4VQ31</accession>
<evidence type="ECO:0000313" key="2">
    <source>
        <dbReference type="Proteomes" id="UP000737018"/>
    </source>
</evidence>
<protein>
    <submittedName>
        <fullName evidence="1">Uncharacterized protein</fullName>
    </submittedName>
</protein>
<proteinExistence type="predicted"/>
<keyword evidence="2" id="KW-1185">Reference proteome</keyword>
<comment type="caution">
    <text evidence="1">The sequence shown here is derived from an EMBL/GenBank/DDBJ whole genome shotgun (WGS) entry which is preliminary data.</text>
</comment>
<organism evidence="1 2">
    <name type="scientific">Castanea mollissima</name>
    <name type="common">Chinese chestnut</name>
    <dbReference type="NCBI Taxonomy" id="60419"/>
    <lineage>
        <taxon>Eukaryota</taxon>
        <taxon>Viridiplantae</taxon>
        <taxon>Streptophyta</taxon>
        <taxon>Embryophyta</taxon>
        <taxon>Tracheophyta</taxon>
        <taxon>Spermatophyta</taxon>
        <taxon>Magnoliopsida</taxon>
        <taxon>eudicotyledons</taxon>
        <taxon>Gunneridae</taxon>
        <taxon>Pentapetalae</taxon>
        <taxon>rosids</taxon>
        <taxon>fabids</taxon>
        <taxon>Fagales</taxon>
        <taxon>Fagaceae</taxon>
        <taxon>Castanea</taxon>
    </lineage>
</organism>
<gene>
    <name evidence="1" type="ORF">CMV_007606</name>
</gene>
<name>A0A8J4VQ31_9ROSI</name>
<dbReference type="EMBL" id="JRKL02000762">
    <property type="protein sequence ID" value="KAF3968518.1"/>
    <property type="molecule type" value="Genomic_DNA"/>
</dbReference>
<reference evidence="1" key="1">
    <citation type="submission" date="2020-03" db="EMBL/GenBank/DDBJ databases">
        <title>Castanea mollissima Vanexum genome sequencing.</title>
        <authorList>
            <person name="Staton M."/>
        </authorList>
    </citation>
    <scope>NUCLEOTIDE SEQUENCE</scope>
    <source>
        <tissue evidence="1">Leaf</tissue>
    </source>
</reference>
<evidence type="ECO:0000313" key="1">
    <source>
        <dbReference type="EMBL" id="KAF3968518.1"/>
    </source>
</evidence>
<dbReference type="AlphaFoldDB" id="A0A8J4VQ31"/>